<dbReference type="Gene3D" id="3.40.50.790">
    <property type="match status" value="1"/>
</dbReference>
<dbReference type="Pfam" id="PF00687">
    <property type="entry name" value="Ribosomal_L1"/>
    <property type="match status" value="1"/>
</dbReference>
<dbReference type="PANTHER" id="PTHR36427">
    <property type="entry name" value="54S RIBOSOMAL PROTEIN L1, MITOCHONDRIAL"/>
    <property type="match status" value="1"/>
</dbReference>
<accession>A0A516TLJ3</accession>
<dbReference type="STRING" id="1202785.A946_08375"/>
<evidence type="ECO:0000256" key="10">
    <source>
        <dbReference type="HAMAP-Rule" id="MF_01318"/>
    </source>
</evidence>
<dbReference type="Proteomes" id="UP000315925">
    <property type="component" value="Chromosome"/>
</dbReference>
<sequence length="239" mass="26150">MDGEEKLMAKKRSKRYRLAAEKVEKNRIYSLPEALELLQNMPKARFDESVDVAFHLGVDPKQSDQMVRGTVSLPHGSGKSMKIAVFAKGSAAESAKEAGADYVGYEDLIKKVQEGFTDFDVAIATPDAMQEVRKLGKILGPRGLMPNPRTGTVTEDVVGAIKEFRKGRVEFKVDKTANLHVVAGKASFSKEALEDNIKAIVEAVAKAKPHSSKGKYFQSMAISLSQSPSIHVDPYLVVK</sequence>
<dbReference type="GO" id="GO:0003735">
    <property type="term" value="F:structural constituent of ribosome"/>
    <property type="evidence" value="ECO:0007669"/>
    <property type="project" value="InterPro"/>
</dbReference>
<keyword evidence="2 10" id="KW-0678">Repressor</keyword>
<dbReference type="PANTHER" id="PTHR36427:SF3">
    <property type="entry name" value="LARGE RIBOSOMAL SUBUNIT PROTEIN UL1M"/>
    <property type="match status" value="1"/>
</dbReference>
<dbReference type="InterPro" id="IPR023673">
    <property type="entry name" value="Ribosomal_uL1_CS"/>
</dbReference>
<dbReference type="NCBIfam" id="TIGR01169">
    <property type="entry name" value="rplA_bact"/>
    <property type="match status" value="1"/>
</dbReference>
<reference evidence="13" key="1">
    <citation type="submission" date="2019-03" db="EMBL/GenBank/DDBJ databases">
        <title>Complete genome of Methylacidiphilum kamchatkense Kam1.</title>
        <authorList>
            <person name="Kruse T."/>
            <person name="Murarilal Ratnadevi C."/>
            <person name="Erikstad H.-A."/>
            <person name="Birkeland N.-K."/>
        </authorList>
    </citation>
    <scope>NUCLEOTIDE SEQUENCE [LARGE SCALE GENOMIC DNA]</scope>
    <source>
        <strain evidence="13">kam1</strain>
    </source>
</reference>
<comment type="subunit">
    <text evidence="10">Part of the 50S ribosomal subunit.</text>
</comment>
<dbReference type="InterPro" id="IPR002143">
    <property type="entry name" value="Ribosomal_uL1"/>
</dbReference>
<dbReference type="InterPro" id="IPR023674">
    <property type="entry name" value="Ribosomal_uL1-like"/>
</dbReference>
<dbReference type="PROSITE" id="PS01199">
    <property type="entry name" value="RIBOSOMAL_L1"/>
    <property type="match status" value="1"/>
</dbReference>
<dbReference type="HAMAP" id="MF_01318_B">
    <property type="entry name" value="Ribosomal_uL1_B"/>
    <property type="match status" value="1"/>
</dbReference>
<dbReference type="AlphaFoldDB" id="A0A516TLJ3"/>
<dbReference type="GO" id="GO:0006412">
    <property type="term" value="P:translation"/>
    <property type="evidence" value="ECO:0007669"/>
    <property type="project" value="UniProtKB-UniRule"/>
</dbReference>
<dbReference type="CDD" id="cd00403">
    <property type="entry name" value="Ribosomal_L1"/>
    <property type="match status" value="1"/>
</dbReference>
<dbReference type="Gene3D" id="3.30.190.20">
    <property type="match status" value="1"/>
</dbReference>
<dbReference type="GO" id="GO:0000049">
    <property type="term" value="F:tRNA binding"/>
    <property type="evidence" value="ECO:0007669"/>
    <property type="project" value="UniProtKB-KW"/>
</dbReference>
<proteinExistence type="inferred from homology"/>
<dbReference type="GO" id="GO:0019843">
    <property type="term" value="F:rRNA binding"/>
    <property type="evidence" value="ECO:0007669"/>
    <property type="project" value="UniProtKB-UniRule"/>
</dbReference>
<dbReference type="PIRSF" id="PIRSF002155">
    <property type="entry name" value="Ribosomal_L1"/>
    <property type="match status" value="1"/>
</dbReference>
<gene>
    <name evidence="10" type="primary">rplA</name>
    <name evidence="12" type="ORF">kam1_871</name>
</gene>
<keyword evidence="6 10" id="KW-0694">RNA-binding</keyword>
<dbReference type="SUPFAM" id="SSF56808">
    <property type="entry name" value="Ribosomal protein L1"/>
    <property type="match status" value="1"/>
</dbReference>
<keyword evidence="4 10" id="KW-0699">rRNA-binding</keyword>
<dbReference type="KEGG" id="mkc:kam1_871"/>
<evidence type="ECO:0000256" key="4">
    <source>
        <dbReference type="ARBA" id="ARBA00022730"/>
    </source>
</evidence>
<dbReference type="GO" id="GO:0015934">
    <property type="term" value="C:large ribosomal subunit"/>
    <property type="evidence" value="ECO:0007669"/>
    <property type="project" value="InterPro"/>
</dbReference>
<dbReference type="InterPro" id="IPR028364">
    <property type="entry name" value="Ribosomal_uL1/biogenesis"/>
</dbReference>
<evidence type="ECO:0000313" key="13">
    <source>
        <dbReference type="Proteomes" id="UP000315925"/>
    </source>
</evidence>
<keyword evidence="5 10" id="KW-0810">Translation regulation</keyword>
<evidence type="ECO:0000313" key="12">
    <source>
        <dbReference type="EMBL" id="QDQ42111.1"/>
    </source>
</evidence>
<evidence type="ECO:0000256" key="3">
    <source>
        <dbReference type="ARBA" id="ARBA00022555"/>
    </source>
</evidence>
<dbReference type="EMBL" id="CP037899">
    <property type="protein sequence ID" value="QDQ42111.1"/>
    <property type="molecule type" value="Genomic_DNA"/>
</dbReference>
<organism evidence="12 13">
    <name type="scientific">Methylacidiphilum kamchatkense Kam1</name>
    <dbReference type="NCBI Taxonomy" id="1202785"/>
    <lineage>
        <taxon>Bacteria</taxon>
        <taxon>Pseudomonadati</taxon>
        <taxon>Verrucomicrobiota</taxon>
        <taxon>Methylacidiphilae</taxon>
        <taxon>Methylacidiphilales</taxon>
        <taxon>Methylacidiphilaceae</taxon>
        <taxon>Methylacidiphilum (ex Ratnadevi et al. 2023)</taxon>
    </lineage>
</organism>
<evidence type="ECO:0000256" key="2">
    <source>
        <dbReference type="ARBA" id="ARBA00022491"/>
    </source>
</evidence>
<evidence type="ECO:0000256" key="7">
    <source>
        <dbReference type="ARBA" id="ARBA00022980"/>
    </source>
</evidence>
<evidence type="ECO:0000256" key="8">
    <source>
        <dbReference type="ARBA" id="ARBA00023274"/>
    </source>
</evidence>
<dbReference type="GO" id="GO:0006417">
    <property type="term" value="P:regulation of translation"/>
    <property type="evidence" value="ECO:0007669"/>
    <property type="project" value="UniProtKB-KW"/>
</dbReference>
<protein>
    <recommendedName>
        <fullName evidence="9 10">Large ribosomal subunit protein uL1</fullName>
    </recommendedName>
</protein>
<comment type="similarity">
    <text evidence="1 10 11">Belongs to the universal ribosomal protein uL1 family.</text>
</comment>
<keyword evidence="8 10" id="KW-0687">Ribonucleoprotein</keyword>
<evidence type="ECO:0000256" key="9">
    <source>
        <dbReference type="ARBA" id="ARBA00035241"/>
    </source>
</evidence>
<comment type="function">
    <text evidence="10">Protein L1 is also a translational repressor protein, it controls the translation of the L11 operon by binding to its mRNA.</text>
</comment>
<evidence type="ECO:0000256" key="11">
    <source>
        <dbReference type="RuleBase" id="RU000659"/>
    </source>
</evidence>
<evidence type="ECO:0000256" key="6">
    <source>
        <dbReference type="ARBA" id="ARBA00022884"/>
    </source>
</evidence>
<comment type="function">
    <text evidence="10">Binds directly to 23S rRNA. The L1 stalk is quite mobile in the ribosome, and is involved in E site tRNA release.</text>
</comment>
<dbReference type="InterPro" id="IPR016095">
    <property type="entry name" value="Ribosomal_uL1_3-a/b-sand"/>
</dbReference>
<keyword evidence="7 10" id="KW-0689">Ribosomal protein</keyword>
<dbReference type="OrthoDB" id="9803740at2"/>
<keyword evidence="3 10" id="KW-0820">tRNA-binding</keyword>
<evidence type="ECO:0000256" key="1">
    <source>
        <dbReference type="ARBA" id="ARBA00010531"/>
    </source>
</evidence>
<dbReference type="RefSeq" id="WP_079254270.1">
    <property type="nucleotide sequence ID" value="NZ_JQNX01000006.1"/>
</dbReference>
<evidence type="ECO:0000256" key="5">
    <source>
        <dbReference type="ARBA" id="ARBA00022845"/>
    </source>
</evidence>
<name>A0A516TLJ3_9BACT</name>
<dbReference type="FunFam" id="3.40.50.790:FF:000001">
    <property type="entry name" value="50S ribosomal protein L1"/>
    <property type="match status" value="1"/>
</dbReference>
<dbReference type="InterPro" id="IPR005878">
    <property type="entry name" value="Ribosom_uL1_bac-type"/>
</dbReference>